<comment type="subunit">
    <text evidence="1">Component of the NuA4 histone acetyltransferase complex.</text>
</comment>
<dbReference type="InterPro" id="IPR000953">
    <property type="entry name" value="Chromo/chromo_shadow_dom"/>
</dbReference>
<dbReference type="SMART" id="SM00298">
    <property type="entry name" value="CHROMO"/>
    <property type="match status" value="1"/>
</dbReference>
<sequence length="574" mass="63738">MVGQSQITDVSVTEILQFVSPYDLEEFENGQFLEEEENRKIAQAAEEAAEEARRLRKLEKIRKKGIVYFEERNEDLESNEEGEVVLGRHGRARPTYSHLYKVPGGGEDGGKRRRRRRDPSTGDLMPLSDEENLHTMGSSDEGVDLNRSSGRSGVRQAPALTSGLQPPKRRRRKRHPITNELMPLSGDENAGSSDGGPILQSRTSSSVPIQAAGPSYAQTAEPSMRSNSIFEDSGKPTSAPMQQATIVPSPARRMLPNVTVELPKRRRRRRDPITGELLPLDPDPQDVAVSENLSSSRFSNTEERQKRPRRRRHPITGELMPLGWVYNPNAGAESFESTANGSSMQSLSITRDSKRVKLASEPSSSSLEDPRPAVAPTSAASPNVRQPNVIELSESDQEEQDDSSSMQLSIDSAPASKPTTQVRSPKHGMMQRARSYSSSNEPITLQSFLSTTATGKAGRDDDETSEDTTSGEETALKKTPSQKTSIMNPTASQEIADDEDDDQDIDDELDEGEYFVEAIQAHHMSDPRTHPGKERVMLYHTKWEGWDEMTWEPAASFPDQSVVEEYRRRAGLKP</sequence>
<evidence type="ECO:0000313" key="6">
    <source>
        <dbReference type="Proteomes" id="UP000225277"/>
    </source>
</evidence>
<dbReference type="GO" id="GO:0006338">
    <property type="term" value="P:chromatin remodeling"/>
    <property type="evidence" value="ECO:0007669"/>
    <property type="project" value="UniProtKB-ARBA"/>
</dbReference>
<feature type="compositionally biased region" description="Polar residues" evidence="3">
    <location>
        <begin position="335"/>
        <end position="350"/>
    </location>
</feature>
<name>A0A2D3VKM0_9PEZI</name>
<keyword evidence="2" id="KW-0175">Coiled coil</keyword>
<feature type="domain" description="Chromo" evidence="4">
    <location>
        <begin position="514"/>
        <end position="574"/>
    </location>
</feature>
<dbReference type="PROSITE" id="PS50013">
    <property type="entry name" value="CHROMO_2"/>
    <property type="match status" value="1"/>
</dbReference>
<reference evidence="5 6" key="1">
    <citation type="submission" date="2016-03" db="EMBL/GenBank/DDBJ databases">
        <authorList>
            <person name="Ploux O."/>
        </authorList>
    </citation>
    <scope>NUCLEOTIDE SEQUENCE [LARGE SCALE GENOMIC DNA]</scope>
    <source>
        <strain evidence="5 6">URUG2</strain>
    </source>
</reference>
<feature type="compositionally biased region" description="Basic residues" evidence="3">
    <location>
        <begin position="167"/>
        <end position="176"/>
    </location>
</feature>
<dbReference type="InterPro" id="IPR016197">
    <property type="entry name" value="Chromo-like_dom_sf"/>
</dbReference>
<evidence type="ECO:0000256" key="2">
    <source>
        <dbReference type="SAM" id="Coils"/>
    </source>
</evidence>
<proteinExistence type="predicted"/>
<feature type="coiled-coil region" evidence="2">
    <location>
        <begin position="34"/>
        <end position="62"/>
    </location>
</feature>
<feature type="compositionally biased region" description="Polar residues" evidence="3">
    <location>
        <begin position="434"/>
        <end position="454"/>
    </location>
</feature>
<evidence type="ECO:0000259" key="4">
    <source>
        <dbReference type="PROSITE" id="PS50013"/>
    </source>
</evidence>
<dbReference type="EMBL" id="FJUY01000025">
    <property type="protein sequence ID" value="CZT25091.1"/>
    <property type="molecule type" value="Genomic_DNA"/>
</dbReference>
<organism evidence="5 6">
    <name type="scientific">Ramularia collo-cygni</name>
    <dbReference type="NCBI Taxonomy" id="112498"/>
    <lineage>
        <taxon>Eukaryota</taxon>
        <taxon>Fungi</taxon>
        <taxon>Dikarya</taxon>
        <taxon>Ascomycota</taxon>
        <taxon>Pezizomycotina</taxon>
        <taxon>Dothideomycetes</taxon>
        <taxon>Dothideomycetidae</taxon>
        <taxon>Mycosphaerellales</taxon>
        <taxon>Mycosphaerellaceae</taxon>
        <taxon>Ramularia</taxon>
    </lineage>
</organism>
<protein>
    <recommendedName>
        <fullName evidence="4">Chromo domain-containing protein</fullName>
    </recommendedName>
</protein>
<gene>
    <name evidence="5" type="ORF">RCC_10820</name>
</gene>
<dbReference type="SUPFAM" id="SSF54160">
    <property type="entry name" value="Chromo domain-like"/>
    <property type="match status" value="1"/>
</dbReference>
<evidence type="ECO:0000313" key="5">
    <source>
        <dbReference type="EMBL" id="CZT25091.1"/>
    </source>
</evidence>
<dbReference type="Proteomes" id="UP000225277">
    <property type="component" value="Unassembled WGS sequence"/>
</dbReference>
<dbReference type="OrthoDB" id="1918685at2759"/>
<evidence type="ECO:0000256" key="1">
    <source>
        <dbReference type="ARBA" id="ARBA00011353"/>
    </source>
</evidence>
<feature type="compositionally biased region" description="Acidic residues" evidence="3">
    <location>
        <begin position="495"/>
        <end position="506"/>
    </location>
</feature>
<feature type="compositionally biased region" description="Polar residues" evidence="3">
    <location>
        <begin position="479"/>
        <end position="493"/>
    </location>
</feature>
<dbReference type="Gene3D" id="2.40.50.40">
    <property type="match status" value="1"/>
</dbReference>
<feature type="compositionally biased region" description="Acidic residues" evidence="3">
    <location>
        <begin position="460"/>
        <end position="470"/>
    </location>
</feature>
<evidence type="ECO:0000256" key="3">
    <source>
        <dbReference type="SAM" id="MobiDB-lite"/>
    </source>
</evidence>
<dbReference type="GeneID" id="35605855"/>
<feature type="compositionally biased region" description="Acidic residues" evidence="3">
    <location>
        <begin position="393"/>
        <end position="402"/>
    </location>
</feature>
<feature type="region of interest" description="Disordered" evidence="3">
    <location>
        <begin position="95"/>
        <end position="506"/>
    </location>
</feature>
<dbReference type="RefSeq" id="XP_023631814.1">
    <property type="nucleotide sequence ID" value="XM_023776046.1"/>
</dbReference>
<feature type="compositionally biased region" description="Polar residues" evidence="3">
    <location>
        <begin position="216"/>
        <end position="246"/>
    </location>
</feature>
<keyword evidence="6" id="KW-1185">Reference proteome</keyword>
<accession>A0A2D3VKM0</accession>
<dbReference type="AlphaFoldDB" id="A0A2D3VKM0"/>